<dbReference type="InterPro" id="IPR036388">
    <property type="entry name" value="WH-like_DNA-bd_sf"/>
</dbReference>
<sequence length="211" mass="24219">MEKNPKIASPRYQQIAADIASKIVDRNYKVGDKIYARSSIASQYGVSSETARRAILVLSDLEIVEATKGSGVIIKSYDNALGFVRQYNDIQTVNHLKRDMLESVERQARELEYFNECLTKLIKKTDRFRSLNPFVPYDIKITEETPYLNLSVSEVNFWHNTSATIIAIKRNDTVLLSPGPYAKILPDDIVYFIGDENCFERVQKFLYPNHQ</sequence>
<dbReference type="InterPro" id="IPR000524">
    <property type="entry name" value="Tscrpt_reg_HTH_GntR"/>
</dbReference>
<dbReference type="GO" id="GO:0006813">
    <property type="term" value="P:potassium ion transport"/>
    <property type="evidence" value="ECO:0007669"/>
    <property type="project" value="InterPro"/>
</dbReference>
<evidence type="ECO:0000256" key="3">
    <source>
        <dbReference type="ARBA" id="ARBA00023163"/>
    </source>
</evidence>
<comment type="caution">
    <text evidence="6">The sequence shown here is derived from an EMBL/GenBank/DDBJ whole genome shotgun (WGS) entry which is preliminary data.</text>
</comment>
<feature type="domain" description="HTH gntR-type" evidence="4">
    <location>
        <begin position="9"/>
        <end position="77"/>
    </location>
</feature>
<evidence type="ECO:0000313" key="6">
    <source>
        <dbReference type="EMBL" id="MBH1941963.1"/>
    </source>
</evidence>
<dbReference type="PROSITE" id="PS51202">
    <property type="entry name" value="RCK_C"/>
    <property type="match status" value="1"/>
</dbReference>
<dbReference type="PANTHER" id="PTHR38445:SF9">
    <property type="entry name" value="HTH-TYPE TRANSCRIPTIONAL REPRESSOR YTRA"/>
    <property type="match status" value="1"/>
</dbReference>
<dbReference type="GO" id="GO:0003677">
    <property type="term" value="F:DNA binding"/>
    <property type="evidence" value="ECO:0007669"/>
    <property type="project" value="UniProtKB-KW"/>
</dbReference>
<evidence type="ECO:0000256" key="1">
    <source>
        <dbReference type="ARBA" id="ARBA00023015"/>
    </source>
</evidence>
<gene>
    <name evidence="6" type="ORF">I5677_13765</name>
</gene>
<dbReference type="EMBL" id="JAEAGR010000016">
    <property type="protein sequence ID" value="MBH1941963.1"/>
    <property type="molecule type" value="Genomic_DNA"/>
</dbReference>
<name>A0A8J7L375_9FIRM</name>
<dbReference type="Gene3D" id="3.30.70.1450">
    <property type="entry name" value="Regulator of K+ conductance, C-terminal domain"/>
    <property type="match status" value="1"/>
</dbReference>
<dbReference type="CDD" id="cd07377">
    <property type="entry name" value="WHTH_GntR"/>
    <property type="match status" value="1"/>
</dbReference>
<dbReference type="InterPro" id="IPR036390">
    <property type="entry name" value="WH_DNA-bd_sf"/>
</dbReference>
<reference evidence="6" key="1">
    <citation type="submission" date="2020-12" db="EMBL/GenBank/DDBJ databases">
        <title>M. sibirica DSM 26468T genome.</title>
        <authorList>
            <person name="Thieme N."/>
            <person name="Rettenmaier R."/>
            <person name="Zverlov V."/>
            <person name="Liebl W."/>
        </authorList>
    </citation>
    <scope>NUCLEOTIDE SEQUENCE</scope>
    <source>
        <strain evidence="6">DSM 26468</strain>
    </source>
</reference>
<dbReference type="PANTHER" id="PTHR38445">
    <property type="entry name" value="HTH-TYPE TRANSCRIPTIONAL REPRESSOR YTRA"/>
    <property type="match status" value="1"/>
</dbReference>
<feature type="domain" description="RCK C-terminal" evidence="5">
    <location>
        <begin position="123"/>
        <end position="208"/>
    </location>
</feature>
<dbReference type="AlphaFoldDB" id="A0A8J7L375"/>
<dbReference type="RefSeq" id="WP_197662212.1">
    <property type="nucleotide sequence ID" value="NZ_JAEAGR010000016.1"/>
</dbReference>
<organism evidence="6 7">
    <name type="scientific">Mobilitalea sibirica</name>
    <dbReference type="NCBI Taxonomy" id="1462919"/>
    <lineage>
        <taxon>Bacteria</taxon>
        <taxon>Bacillati</taxon>
        <taxon>Bacillota</taxon>
        <taxon>Clostridia</taxon>
        <taxon>Lachnospirales</taxon>
        <taxon>Lachnospiraceae</taxon>
        <taxon>Mobilitalea</taxon>
    </lineage>
</organism>
<keyword evidence="7" id="KW-1185">Reference proteome</keyword>
<accession>A0A8J7L375</accession>
<dbReference type="SUPFAM" id="SSF46785">
    <property type="entry name" value="Winged helix' DNA-binding domain"/>
    <property type="match status" value="1"/>
</dbReference>
<dbReference type="GO" id="GO:0003700">
    <property type="term" value="F:DNA-binding transcription factor activity"/>
    <property type="evidence" value="ECO:0007669"/>
    <property type="project" value="InterPro"/>
</dbReference>
<evidence type="ECO:0000259" key="5">
    <source>
        <dbReference type="PROSITE" id="PS51202"/>
    </source>
</evidence>
<dbReference type="Pfam" id="PF00392">
    <property type="entry name" value="GntR"/>
    <property type="match status" value="1"/>
</dbReference>
<evidence type="ECO:0000259" key="4">
    <source>
        <dbReference type="PROSITE" id="PS50949"/>
    </source>
</evidence>
<keyword evidence="3" id="KW-0804">Transcription</keyword>
<dbReference type="GO" id="GO:0008324">
    <property type="term" value="F:monoatomic cation transmembrane transporter activity"/>
    <property type="evidence" value="ECO:0007669"/>
    <property type="project" value="InterPro"/>
</dbReference>
<evidence type="ECO:0000313" key="7">
    <source>
        <dbReference type="Proteomes" id="UP000623269"/>
    </source>
</evidence>
<dbReference type="Gene3D" id="1.10.10.10">
    <property type="entry name" value="Winged helix-like DNA-binding domain superfamily/Winged helix DNA-binding domain"/>
    <property type="match status" value="1"/>
</dbReference>
<keyword evidence="2" id="KW-0238">DNA-binding</keyword>
<evidence type="ECO:0000256" key="2">
    <source>
        <dbReference type="ARBA" id="ARBA00023125"/>
    </source>
</evidence>
<dbReference type="Pfam" id="PF02080">
    <property type="entry name" value="TrkA_C"/>
    <property type="match status" value="1"/>
</dbReference>
<dbReference type="Proteomes" id="UP000623269">
    <property type="component" value="Unassembled WGS sequence"/>
</dbReference>
<dbReference type="SUPFAM" id="SSF116726">
    <property type="entry name" value="TrkA C-terminal domain-like"/>
    <property type="match status" value="1"/>
</dbReference>
<dbReference type="SMART" id="SM00345">
    <property type="entry name" value="HTH_GNTR"/>
    <property type="match status" value="1"/>
</dbReference>
<keyword evidence="1" id="KW-0805">Transcription regulation</keyword>
<dbReference type="InterPro" id="IPR006037">
    <property type="entry name" value="RCK_C"/>
</dbReference>
<dbReference type="PROSITE" id="PS50949">
    <property type="entry name" value="HTH_GNTR"/>
    <property type="match status" value="1"/>
</dbReference>
<proteinExistence type="predicted"/>
<dbReference type="InterPro" id="IPR036721">
    <property type="entry name" value="RCK_C_sf"/>
</dbReference>
<protein>
    <submittedName>
        <fullName evidence="6">GntR family transcriptional regulator</fullName>
    </submittedName>
</protein>